<keyword evidence="2" id="KW-1185">Reference proteome</keyword>
<accession>A0A820RZB9</accession>
<feature type="non-terminal residue" evidence="1">
    <location>
        <position position="1"/>
    </location>
</feature>
<evidence type="ECO:0000313" key="1">
    <source>
        <dbReference type="EMBL" id="CAF4444881.1"/>
    </source>
</evidence>
<name>A0A820RZB9_9BILA</name>
<organism evidence="1 2">
    <name type="scientific">Rotaria magnacalcarata</name>
    <dbReference type="NCBI Taxonomy" id="392030"/>
    <lineage>
        <taxon>Eukaryota</taxon>
        <taxon>Metazoa</taxon>
        <taxon>Spiralia</taxon>
        <taxon>Gnathifera</taxon>
        <taxon>Rotifera</taxon>
        <taxon>Eurotatoria</taxon>
        <taxon>Bdelloidea</taxon>
        <taxon>Philodinida</taxon>
        <taxon>Philodinidae</taxon>
        <taxon>Rotaria</taxon>
    </lineage>
</organism>
<dbReference type="AlphaFoldDB" id="A0A820RZB9"/>
<evidence type="ECO:0000313" key="2">
    <source>
        <dbReference type="Proteomes" id="UP000663866"/>
    </source>
</evidence>
<reference evidence="1" key="1">
    <citation type="submission" date="2021-02" db="EMBL/GenBank/DDBJ databases">
        <authorList>
            <person name="Nowell W R."/>
        </authorList>
    </citation>
    <scope>NUCLEOTIDE SEQUENCE</scope>
</reference>
<proteinExistence type="predicted"/>
<protein>
    <submittedName>
        <fullName evidence="1">Uncharacterized protein</fullName>
    </submittedName>
</protein>
<sequence>VIGVAHSKSVITCCLLALMTEKIGRCVLQNSQEFIGVADSKSVISFRLLALIAEKIGRCVLQNSQFTLFISPLITIHQC</sequence>
<gene>
    <name evidence="1" type="ORF">OVN521_LOCUS37525</name>
</gene>
<dbReference type="Proteomes" id="UP000663866">
    <property type="component" value="Unassembled WGS sequence"/>
</dbReference>
<comment type="caution">
    <text evidence="1">The sequence shown here is derived from an EMBL/GenBank/DDBJ whole genome shotgun (WGS) entry which is preliminary data.</text>
</comment>
<dbReference type="EMBL" id="CAJOBG010045527">
    <property type="protein sequence ID" value="CAF4444881.1"/>
    <property type="molecule type" value="Genomic_DNA"/>
</dbReference>